<proteinExistence type="predicted"/>
<dbReference type="Gene3D" id="3.30.160.60">
    <property type="entry name" value="Classic Zinc Finger"/>
    <property type="match status" value="1"/>
</dbReference>
<reference evidence="3 4" key="1">
    <citation type="submission" date="2020-06" db="EMBL/GenBank/DDBJ databases">
        <authorList>
            <person name="Li R."/>
            <person name="Bekaert M."/>
        </authorList>
    </citation>
    <scope>NUCLEOTIDE SEQUENCE [LARGE SCALE GENOMIC DNA]</scope>
    <source>
        <strain evidence="4">wild</strain>
    </source>
</reference>
<keyword evidence="1" id="KW-0862">Zinc</keyword>
<evidence type="ECO:0000313" key="3">
    <source>
        <dbReference type="EMBL" id="CAC5394200.1"/>
    </source>
</evidence>
<dbReference type="GO" id="GO:0005654">
    <property type="term" value="C:nucleoplasm"/>
    <property type="evidence" value="ECO:0007669"/>
    <property type="project" value="TreeGrafter"/>
</dbReference>
<dbReference type="GO" id="GO:0008270">
    <property type="term" value="F:zinc ion binding"/>
    <property type="evidence" value="ECO:0007669"/>
    <property type="project" value="UniProtKB-KW"/>
</dbReference>
<evidence type="ECO:0000256" key="1">
    <source>
        <dbReference type="PROSITE-ProRule" id="PRU00024"/>
    </source>
</evidence>
<keyword evidence="1" id="KW-0863">Zinc-finger</keyword>
<accession>A0A6J8CH43</accession>
<evidence type="ECO:0000259" key="2">
    <source>
        <dbReference type="PROSITE" id="PS50119"/>
    </source>
</evidence>
<evidence type="ECO:0000313" key="4">
    <source>
        <dbReference type="Proteomes" id="UP000507470"/>
    </source>
</evidence>
<sequence length="340" mass="38762">MASSKPILCGPCHKGKVNIKSDIWCYNCDEGLCATCLSHHKRSKRTHDHKTIDVTSYKLSITAIKTECDKHHQQLNLYCASHLMPCCDKCVSTSHSKCTGIKSLTSEVEKTNIEKSMKSVDTDINSILPPGKEVMPRNRYLWDQEKSKATDFISEIEGKLENLKEMKENVHTITENKRSKLQSFLQVHQFQRYVDNLGNNERAKAADITMKQNDEIESILIKLGSLKSFGEVMVVKTEIDLNRETRVRREAQVESREQSNINNMTMNIETKIETNMGKWIKNMICLMDGRVILVDRGGRIILFTVDGKQEKHLPIAGKAWSVTQINQNSIAISFPYKKVT</sequence>
<organism evidence="3 4">
    <name type="scientific">Mytilus coruscus</name>
    <name type="common">Sea mussel</name>
    <dbReference type="NCBI Taxonomy" id="42192"/>
    <lineage>
        <taxon>Eukaryota</taxon>
        <taxon>Metazoa</taxon>
        <taxon>Spiralia</taxon>
        <taxon>Lophotrochozoa</taxon>
        <taxon>Mollusca</taxon>
        <taxon>Bivalvia</taxon>
        <taxon>Autobranchia</taxon>
        <taxon>Pteriomorphia</taxon>
        <taxon>Mytilida</taxon>
        <taxon>Mytiloidea</taxon>
        <taxon>Mytilidae</taxon>
        <taxon>Mytilinae</taxon>
        <taxon>Mytilus</taxon>
    </lineage>
</organism>
<feature type="domain" description="B box-type" evidence="2">
    <location>
        <begin position="4"/>
        <end position="54"/>
    </location>
</feature>
<dbReference type="EMBL" id="CACVKT020005265">
    <property type="protein sequence ID" value="CAC5394200.1"/>
    <property type="molecule type" value="Genomic_DNA"/>
</dbReference>
<dbReference type="Proteomes" id="UP000507470">
    <property type="component" value="Unassembled WGS sequence"/>
</dbReference>
<dbReference type="InterPro" id="IPR047153">
    <property type="entry name" value="TRIM45/56/19-like"/>
</dbReference>
<gene>
    <name evidence="3" type="ORF">MCOR_28971</name>
</gene>
<dbReference type="InterPro" id="IPR000315">
    <property type="entry name" value="Znf_B-box"/>
</dbReference>
<name>A0A6J8CH43_MYTCO</name>
<keyword evidence="4" id="KW-1185">Reference proteome</keyword>
<dbReference type="PROSITE" id="PS50119">
    <property type="entry name" value="ZF_BBOX"/>
    <property type="match status" value="1"/>
</dbReference>
<protein>
    <recommendedName>
        <fullName evidence="2">B box-type domain-containing protein</fullName>
    </recommendedName>
</protein>
<dbReference type="PANTHER" id="PTHR25462">
    <property type="entry name" value="BONUS, ISOFORM C-RELATED"/>
    <property type="match status" value="1"/>
</dbReference>
<dbReference type="AlphaFoldDB" id="A0A6J8CH43"/>
<keyword evidence="1" id="KW-0479">Metal-binding</keyword>
<dbReference type="PANTHER" id="PTHR25462:SF296">
    <property type="entry name" value="MEIOTIC P26, ISOFORM F"/>
    <property type="match status" value="1"/>
</dbReference>
<dbReference type="GO" id="GO:0061630">
    <property type="term" value="F:ubiquitin protein ligase activity"/>
    <property type="evidence" value="ECO:0007669"/>
    <property type="project" value="TreeGrafter"/>
</dbReference>